<keyword evidence="6 10" id="KW-0456">Lyase</keyword>
<dbReference type="NCBIfam" id="TIGR00526">
    <property type="entry name" value="folB_dom"/>
    <property type="match status" value="1"/>
</dbReference>
<feature type="repeat" description="RCC1" evidence="9">
    <location>
        <begin position="104"/>
        <end position="153"/>
    </location>
</feature>
<dbReference type="GO" id="GO:0046654">
    <property type="term" value="P:tetrahydrofolate biosynthetic process"/>
    <property type="evidence" value="ECO:0007669"/>
    <property type="project" value="UniProtKB-UniRule"/>
</dbReference>
<feature type="domain" description="Dihydroneopterin aldolase/epimerase" evidence="11">
    <location>
        <begin position="550"/>
        <end position="663"/>
    </location>
</feature>
<dbReference type="SUPFAM" id="SSF55620">
    <property type="entry name" value="Tetrahydrobiopterin biosynthesis enzymes-like"/>
    <property type="match status" value="1"/>
</dbReference>
<dbReference type="NCBIfam" id="TIGR00525">
    <property type="entry name" value="folB"/>
    <property type="match status" value="1"/>
</dbReference>
<dbReference type="Gene3D" id="2.130.10.30">
    <property type="entry name" value="Regulator of chromosome condensation 1/beta-lactamase-inhibitor protein II"/>
    <property type="match status" value="2"/>
</dbReference>
<sequence>MFRRFLPHRRLFSTSSAANATPTLYSNGTTPFSLLSWGRGASGQLGGGKEERRLYPSPVAHLLLPDSDPRLAPTPGRLPSEWETSGVEVGISCGLFHSALLVEGGAWVWGKGDGGRLGLGDESSAFVPRHNPNLRDLRLLALGGIHSAALTTSGDVFTWGYGGFGALGHYVYHRELLPRQVKGPWEGKITHIATSGAHTAAITDSGELYTWGRDEGDGRLGLGSGGGPGEAGSLSVPSKVNALPVPVAAVACGGFFTMALTSDGQLWSWGDEGEVLSWGHGGHGQLGHPTLQNHRVPLAIKALSEEQIVYIACGGSTSAAISEKGDLYMWGNARDCQLGVPGLPEVQPLPIKPWAQPLPAQGLRFISSLCFLNLSLLSDSLLPCASFPGGDDWASGGAICPVFAQPFAGDERILQVCPPLLFPSAVRDGAPQTLTKLFVFGSKSSYNILPTDFDFVCKNYRVYMCTPMSYAGSAPACCYAHYLVGSSDCTSAQVRKFGGTSAPSFLAVTQPPPQFSLVHRASFSSQHSQLTRGAAGPLMAERELIGKDKLVLRGLQFHGFHGVKQEEKTLGQKFVVDVDAWMDLSTAGETDSIYDTVSYTDIYRTVKDVVEGPSQNLLESVAHRIASATLLKFPQISAVRVEVKKPHVAVQGIIDYLGVEIVRYRKDMAGISP</sequence>
<keyword evidence="4" id="KW-0677">Repeat</keyword>
<gene>
    <name evidence="12" type="ORF">C2845_PM03G06250</name>
</gene>
<dbReference type="InterPro" id="IPR006156">
    <property type="entry name" value="Dihydroneopterin_aldolase"/>
</dbReference>
<evidence type="ECO:0000256" key="7">
    <source>
        <dbReference type="ARBA" id="ARBA00055579"/>
    </source>
</evidence>
<evidence type="ECO:0000256" key="10">
    <source>
        <dbReference type="RuleBase" id="RU362079"/>
    </source>
</evidence>
<dbReference type="GO" id="GO:0004150">
    <property type="term" value="F:dihydroneopterin aldolase activity"/>
    <property type="evidence" value="ECO:0007669"/>
    <property type="project" value="UniProtKB-UniRule"/>
</dbReference>
<organism evidence="12 13">
    <name type="scientific">Panicum miliaceum</name>
    <name type="common">Proso millet</name>
    <name type="synonym">Broomcorn millet</name>
    <dbReference type="NCBI Taxonomy" id="4540"/>
    <lineage>
        <taxon>Eukaryota</taxon>
        <taxon>Viridiplantae</taxon>
        <taxon>Streptophyta</taxon>
        <taxon>Embryophyta</taxon>
        <taxon>Tracheophyta</taxon>
        <taxon>Spermatophyta</taxon>
        <taxon>Magnoliopsida</taxon>
        <taxon>Liliopsida</taxon>
        <taxon>Poales</taxon>
        <taxon>Poaceae</taxon>
        <taxon>PACMAD clade</taxon>
        <taxon>Panicoideae</taxon>
        <taxon>Panicodae</taxon>
        <taxon>Paniceae</taxon>
        <taxon>Panicinae</taxon>
        <taxon>Panicum</taxon>
        <taxon>Panicum sect. Panicum</taxon>
    </lineage>
</organism>
<evidence type="ECO:0000256" key="9">
    <source>
        <dbReference type="PROSITE-ProRule" id="PRU00235"/>
    </source>
</evidence>
<dbReference type="Gene3D" id="3.30.1130.10">
    <property type="match status" value="1"/>
</dbReference>
<dbReference type="UniPathway" id="UPA00077">
    <property type="reaction ID" value="UER00154"/>
</dbReference>
<dbReference type="STRING" id="4540.A0A3L6T4H3"/>
<dbReference type="SUPFAM" id="SSF50985">
    <property type="entry name" value="RCC1/BLIP-II"/>
    <property type="match status" value="1"/>
</dbReference>
<dbReference type="Pfam" id="PF00415">
    <property type="entry name" value="RCC1"/>
    <property type="match status" value="4"/>
</dbReference>
<comment type="similarity">
    <text evidence="3 10">Belongs to the DHNA family.</text>
</comment>
<protein>
    <recommendedName>
        <fullName evidence="10">7,8-dihydroneopterin aldolase</fullName>
        <ecNumber evidence="10">4.1.2.25</ecNumber>
    </recommendedName>
</protein>
<accession>A0A3L6T4H3</accession>
<dbReference type="FunFam" id="3.30.1130.10:FF:000003">
    <property type="entry name" value="7,8-dihydroneopterin aldolase"/>
    <property type="match status" value="1"/>
</dbReference>
<evidence type="ECO:0000256" key="4">
    <source>
        <dbReference type="ARBA" id="ARBA00022737"/>
    </source>
</evidence>
<comment type="catalytic activity">
    <reaction evidence="1 10">
        <text>7,8-dihydroneopterin = 6-hydroxymethyl-7,8-dihydropterin + glycolaldehyde</text>
        <dbReference type="Rhea" id="RHEA:10540"/>
        <dbReference type="ChEBI" id="CHEBI:17001"/>
        <dbReference type="ChEBI" id="CHEBI:17071"/>
        <dbReference type="ChEBI" id="CHEBI:44841"/>
        <dbReference type="EC" id="4.1.2.25"/>
    </reaction>
</comment>
<reference evidence="13" key="1">
    <citation type="journal article" date="2019" name="Nat. Commun.">
        <title>The genome of broomcorn millet.</title>
        <authorList>
            <person name="Zou C."/>
            <person name="Miki D."/>
            <person name="Li D."/>
            <person name="Tang Q."/>
            <person name="Xiao L."/>
            <person name="Rajput S."/>
            <person name="Deng P."/>
            <person name="Jia W."/>
            <person name="Huang R."/>
            <person name="Zhang M."/>
            <person name="Sun Y."/>
            <person name="Hu J."/>
            <person name="Fu X."/>
            <person name="Schnable P.S."/>
            <person name="Li F."/>
            <person name="Zhang H."/>
            <person name="Feng B."/>
            <person name="Zhu X."/>
            <person name="Liu R."/>
            <person name="Schnable J.C."/>
            <person name="Zhu J.-K."/>
            <person name="Zhang H."/>
        </authorList>
    </citation>
    <scope>NUCLEOTIDE SEQUENCE [LARGE SCALE GENOMIC DNA]</scope>
</reference>
<dbReference type="InterPro" id="IPR006157">
    <property type="entry name" value="FolB_dom"/>
</dbReference>
<dbReference type="InterPro" id="IPR043133">
    <property type="entry name" value="GTP-CH-I_C/QueF"/>
</dbReference>
<comment type="caution">
    <text evidence="12">The sequence shown here is derived from an EMBL/GenBank/DDBJ whole genome shotgun (WGS) entry which is preliminary data.</text>
</comment>
<feature type="repeat" description="RCC1" evidence="9">
    <location>
        <begin position="154"/>
        <end position="205"/>
    </location>
</feature>
<name>A0A3L6T4H3_PANMI</name>
<dbReference type="GO" id="GO:0046656">
    <property type="term" value="P:folic acid biosynthetic process"/>
    <property type="evidence" value="ECO:0007669"/>
    <property type="project" value="UniProtKB-UniRule"/>
</dbReference>
<feature type="repeat" description="RCC1" evidence="9">
    <location>
        <begin position="206"/>
        <end position="263"/>
    </location>
</feature>
<evidence type="ECO:0000256" key="8">
    <source>
        <dbReference type="ARBA" id="ARBA00063311"/>
    </source>
</evidence>
<comment type="function">
    <text evidence="7">Catalyzes the conversion of 7,8-dihydroneopterin into 6-hydroxymethyl-7,8-dihydropterin, a biosynthetic precursor of the vitamin tetrahydrofolate. Can use L-threo-dihydroneopterin and D-erythro-dihydroneopterin as substrates for the formation of 6-hydroxymethyldihydropterin, but it can also catalyze the epimerization of carbon 2' of dihydroneopterin and dihydromonapterin.</text>
</comment>
<proteinExistence type="inferred from homology"/>
<evidence type="ECO:0000313" key="12">
    <source>
        <dbReference type="EMBL" id="RLN33165.1"/>
    </source>
</evidence>
<comment type="pathway">
    <text evidence="2 10">Cofactor biosynthesis; tetrahydrofolate biosynthesis; 2-amino-4-hydroxy-6-hydroxymethyl-7,8-dihydropteridine diphosphate from 7,8-dihydroneopterin triphosphate: step 3/4.</text>
</comment>
<comment type="function">
    <text evidence="10">Catalyzes the conversion of 7,8-dihydroneopterin to 6-hydroxymethyl-7,8-dihydropterin.</text>
</comment>
<dbReference type="InterPro" id="IPR051210">
    <property type="entry name" value="Ub_ligase/GEF_domain"/>
</dbReference>
<comment type="subunit">
    <text evidence="8">Homooctamer. Forms a hollow cylinder assembled from two ring-shaped tetramers.</text>
</comment>
<dbReference type="CDD" id="cd00534">
    <property type="entry name" value="DHNA_DHNTPE"/>
    <property type="match status" value="1"/>
</dbReference>
<evidence type="ECO:0000256" key="6">
    <source>
        <dbReference type="ARBA" id="ARBA00023239"/>
    </source>
</evidence>
<keyword evidence="5 10" id="KW-0289">Folate biosynthesis</keyword>
<evidence type="ECO:0000256" key="5">
    <source>
        <dbReference type="ARBA" id="ARBA00022909"/>
    </source>
</evidence>
<dbReference type="Pfam" id="PF02152">
    <property type="entry name" value="FolB"/>
    <property type="match status" value="1"/>
</dbReference>
<dbReference type="PANTHER" id="PTHR22870:SF466">
    <property type="entry name" value="ANKYRIN REPEAT-CONTAINING PROTEIN"/>
    <property type="match status" value="1"/>
</dbReference>
<dbReference type="SMART" id="SM00905">
    <property type="entry name" value="FolB"/>
    <property type="match status" value="1"/>
</dbReference>
<evidence type="ECO:0000313" key="13">
    <source>
        <dbReference type="Proteomes" id="UP000275267"/>
    </source>
</evidence>
<dbReference type="EMBL" id="PQIB02000002">
    <property type="protein sequence ID" value="RLN33165.1"/>
    <property type="molecule type" value="Genomic_DNA"/>
</dbReference>
<dbReference type="InterPro" id="IPR000408">
    <property type="entry name" value="Reg_chr_condens"/>
</dbReference>
<dbReference type="InterPro" id="IPR009091">
    <property type="entry name" value="RCC1/BLIP-II"/>
</dbReference>
<dbReference type="PRINTS" id="PR00633">
    <property type="entry name" value="RCCNDNSATION"/>
</dbReference>
<feature type="repeat" description="RCC1" evidence="9">
    <location>
        <begin position="32"/>
        <end position="104"/>
    </location>
</feature>
<dbReference type="EC" id="4.1.2.25" evidence="10"/>
<keyword evidence="13" id="KW-1185">Reference proteome</keyword>
<dbReference type="Proteomes" id="UP000275267">
    <property type="component" value="Unassembled WGS sequence"/>
</dbReference>
<feature type="repeat" description="RCC1" evidence="9">
    <location>
        <begin position="273"/>
        <end position="324"/>
    </location>
</feature>
<evidence type="ECO:0000256" key="1">
    <source>
        <dbReference type="ARBA" id="ARBA00001353"/>
    </source>
</evidence>
<evidence type="ECO:0000259" key="11">
    <source>
        <dbReference type="SMART" id="SM00905"/>
    </source>
</evidence>
<dbReference type="OrthoDB" id="239701at2759"/>
<dbReference type="PANTHER" id="PTHR22870">
    <property type="entry name" value="REGULATOR OF CHROMOSOME CONDENSATION"/>
    <property type="match status" value="1"/>
</dbReference>
<dbReference type="AlphaFoldDB" id="A0A3L6T4H3"/>
<evidence type="ECO:0000256" key="3">
    <source>
        <dbReference type="ARBA" id="ARBA00005708"/>
    </source>
</evidence>
<dbReference type="PROSITE" id="PS50012">
    <property type="entry name" value="RCC1_3"/>
    <property type="match status" value="5"/>
</dbReference>
<evidence type="ECO:0000256" key="2">
    <source>
        <dbReference type="ARBA" id="ARBA00005013"/>
    </source>
</evidence>